<organism evidence="2 3">
    <name type="scientific">Acidisoma silvae</name>
    <dbReference type="NCBI Taxonomy" id="2802396"/>
    <lineage>
        <taxon>Bacteria</taxon>
        <taxon>Pseudomonadati</taxon>
        <taxon>Pseudomonadota</taxon>
        <taxon>Alphaproteobacteria</taxon>
        <taxon>Acetobacterales</taxon>
        <taxon>Acidocellaceae</taxon>
        <taxon>Acidisoma</taxon>
    </lineage>
</organism>
<evidence type="ECO:0000259" key="1">
    <source>
        <dbReference type="SMART" id="SM00382"/>
    </source>
</evidence>
<evidence type="ECO:0000313" key="2">
    <source>
        <dbReference type="EMBL" id="MCB8878580.1"/>
    </source>
</evidence>
<feature type="domain" description="AAA+ ATPase" evidence="1">
    <location>
        <begin position="57"/>
        <end position="211"/>
    </location>
</feature>
<dbReference type="EMBL" id="JAESVB010000069">
    <property type="protein sequence ID" value="MCB8878580.1"/>
    <property type="molecule type" value="Genomic_DNA"/>
</dbReference>
<keyword evidence="3" id="KW-1185">Reference proteome</keyword>
<dbReference type="Proteomes" id="UP000708298">
    <property type="component" value="Unassembled WGS sequence"/>
</dbReference>
<accession>A0A964E1J2</accession>
<proteinExistence type="predicted"/>
<dbReference type="CDD" id="cd00009">
    <property type="entry name" value="AAA"/>
    <property type="match status" value="1"/>
</dbReference>
<sequence length="296" mass="33479">MVVTACEHLDVAYRDVAALPDDERVLWIRAERWISHPAAEQALDTMTDLLAYPQRSRMPCLLVHGRTGMGKTMILRKFCREHPTVVDSHLGLARSPVVMMQLPPEPVEVSFYEELLGALGFPLVGEVSRVRARRTARDALKIIGARILIIDEIHALLVGGERQQRVFLNVIRLLANDLEMPLVCAGTPEARRALMTDNGLADRFESVELPRWTNTMAFRRLLASFGAILPLRQPSELDQEQVRSTLLKLSEGITVRIVRLLERLAVDAIRRGTERITLESFEMLPTRAPLLSMEHR</sequence>
<dbReference type="PANTHER" id="PTHR35894">
    <property type="entry name" value="GENERAL SECRETION PATHWAY PROTEIN A-RELATED"/>
    <property type="match status" value="1"/>
</dbReference>
<reference evidence="2" key="1">
    <citation type="journal article" date="2021" name="Microorganisms">
        <title>Acidisoma silvae sp. nov. and Acidisomacellulosilytica sp. nov., Two Acidophilic Bacteria Isolated from Decaying Wood, Hydrolyzing Cellulose and Producing Poly-3-hydroxybutyrate.</title>
        <authorList>
            <person name="Mieszkin S."/>
            <person name="Pouder E."/>
            <person name="Uroz S."/>
            <person name="Simon-Colin C."/>
            <person name="Alain K."/>
        </authorList>
    </citation>
    <scope>NUCLEOTIDE SEQUENCE</scope>
    <source>
        <strain evidence="2">HW T2.11</strain>
    </source>
</reference>
<dbReference type="Gene3D" id="3.40.50.300">
    <property type="entry name" value="P-loop containing nucleotide triphosphate hydrolases"/>
    <property type="match status" value="1"/>
</dbReference>
<dbReference type="InterPro" id="IPR003593">
    <property type="entry name" value="AAA+_ATPase"/>
</dbReference>
<dbReference type="SMART" id="SM00382">
    <property type="entry name" value="AAA"/>
    <property type="match status" value="1"/>
</dbReference>
<name>A0A964E1J2_9PROT</name>
<dbReference type="AlphaFoldDB" id="A0A964E1J2"/>
<protein>
    <submittedName>
        <fullName evidence="2">TniB family NTP-binding protein</fullName>
    </submittedName>
</protein>
<dbReference type="InterPro" id="IPR027417">
    <property type="entry name" value="P-loop_NTPase"/>
</dbReference>
<feature type="non-terminal residue" evidence="2">
    <location>
        <position position="296"/>
    </location>
</feature>
<dbReference type="PANTHER" id="PTHR35894:SF1">
    <property type="entry name" value="PHOSPHORIBULOKINASE _ URIDINE KINASE FAMILY"/>
    <property type="match status" value="1"/>
</dbReference>
<evidence type="ECO:0000313" key="3">
    <source>
        <dbReference type="Proteomes" id="UP000708298"/>
    </source>
</evidence>
<gene>
    <name evidence="2" type="ORF">ASILVAE211_25650</name>
</gene>
<dbReference type="InterPro" id="IPR052026">
    <property type="entry name" value="ExeA_AAA_ATPase_DNA-bind"/>
</dbReference>
<comment type="caution">
    <text evidence="2">The sequence shown here is derived from an EMBL/GenBank/DDBJ whole genome shotgun (WGS) entry which is preliminary data.</text>
</comment>
<reference evidence="2" key="2">
    <citation type="submission" date="2021-01" db="EMBL/GenBank/DDBJ databases">
        <authorList>
            <person name="Mieszkin S."/>
            <person name="Pouder E."/>
            <person name="Alain K."/>
        </authorList>
    </citation>
    <scope>NUCLEOTIDE SEQUENCE</scope>
    <source>
        <strain evidence="2">HW T2.11</strain>
    </source>
</reference>
<dbReference type="SUPFAM" id="SSF52540">
    <property type="entry name" value="P-loop containing nucleoside triphosphate hydrolases"/>
    <property type="match status" value="1"/>
</dbReference>
<dbReference type="Pfam" id="PF05621">
    <property type="entry name" value="TniB"/>
    <property type="match status" value="1"/>
</dbReference>
<dbReference type="InterPro" id="IPR008868">
    <property type="entry name" value="TniB"/>
</dbReference>